<dbReference type="SUPFAM" id="SSF48726">
    <property type="entry name" value="Immunoglobulin"/>
    <property type="match status" value="3"/>
</dbReference>
<sequence>LRESGPGLVKPSQSLFVICSITGFSIISCYYWIWIRKSQGKNLEWMGNITYSGETVYNPSLKSHLSLTRETSKDLFFLQLNSVSTEDTAFYCCAEDLSMSSETNFPSLSTQVLTMGWSWITLFLLSVTTGVHSQVQLQQSGAELGRPGASVKLSCKVSGYTFTDHYITWVKQRPGQGLEWIGYINPGDGGTNYNRKFQGKATLTADKSSSTAYMELNSLTSEDPAVYYCARQRCEVQLVESAGGLVQLGKSLKFSCAASGFTFSDAWMDWVSQTPGKGLEWVVQIRNKANNYATNYVESVKGRFTISRDDSKSKIPSYMQLWESGPGVVKPSQSLSHLLYHWFLYHHLLLLDLDQAGPREEPRMGREHNSQWGNCLQPIYQEPPLPH</sequence>
<accession>A0A1A6G0X5</accession>
<dbReference type="AlphaFoldDB" id="A0A1A6G0X5"/>
<dbReference type="InterPro" id="IPR036179">
    <property type="entry name" value="Ig-like_dom_sf"/>
</dbReference>
<dbReference type="EMBL" id="LZPO01109012">
    <property type="protein sequence ID" value="OBS59052.1"/>
    <property type="molecule type" value="Genomic_DNA"/>
</dbReference>
<dbReference type="FunFam" id="2.60.40.10:FF:001126">
    <property type="entry name" value="Anti-myosin immunoglobulin heavy chain variable region"/>
    <property type="match status" value="1"/>
</dbReference>
<dbReference type="InterPro" id="IPR013783">
    <property type="entry name" value="Ig-like_fold"/>
</dbReference>
<dbReference type="Pfam" id="PF07686">
    <property type="entry name" value="V-set"/>
    <property type="match status" value="1"/>
</dbReference>
<feature type="transmembrane region" description="Helical" evidence="4">
    <location>
        <begin position="12"/>
        <end position="33"/>
    </location>
</feature>
<evidence type="ECO:0000313" key="6">
    <source>
        <dbReference type="EMBL" id="OBS59052.1"/>
    </source>
</evidence>
<keyword evidence="4" id="KW-1133">Transmembrane helix</keyword>
<dbReference type="GO" id="GO:0002250">
    <property type="term" value="P:adaptive immune response"/>
    <property type="evidence" value="ECO:0007669"/>
    <property type="project" value="UniProtKB-KW"/>
</dbReference>
<dbReference type="InterPro" id="IPR007110">
    <property type="entry name" value="Ig-like_dom"/>
</dbReference>
<dbReference type="GO" id="GO:0019814">
    <property type="term" value="C:immunoglobulin complex"/>
    <property type="evidence" value="ECO:0007669"/>
    <property type="project" value="UniProtKB-KW"/>
</dbReference>
<dbReference type="PANTHER" id="PTHR23266">
    <property type="entry name" value="IMMUNOGLOBULIN HEAVY CHAIN"/>
    <property type="match status" value="1"/>
</dbReference>
<dbReference type="InterPro" id="IPR003599">
    <property type="entry name" value="Ig_sub"/>
</dbReference>
<feature type="domain" description="Ig-like" evidence="5">
    <location>
        <begin position="148"/>
        <end position="229"/>
    </location>
</feature>
<keyword evidence="1" id="KW-0391">Immunity</keyword>
<name>A0A1A6G0X5_NEOLE</name>
<evidence type="ECO:0000256" key="1">
    <source>
        <dbReference type="ARBA" id="ARBA00022859"/>
    </source>
</evidence>
<dbReference type="Gene3D" id="2.60.40.10">
    <property type="entry name" value="Immunoglobulins"/>
    <property type="match status" value="3"/>
</dbReference>
<evidence type="ECO:0000256" key="4">
    <source>
        <dbReference type="SAM" id="Phobius"/>
    </source>
</evidence>
<keyword evidence="3" id="KW-1280">Immunoglobulin</keyword>
<dbReference type="Proteomes" id="UP000092124">
    <property type="component" value="Unassembled WGS sequence"/>
</dbReference>
<dbReference type="SMART" id="SM00406">
    <property type="entry name" value="IGv"/>
    <property type="match status" value="3"/>
</dbReference>
<dbReference type="STRING" id="56216.A0A1A6G0X5"/>
<protein>
    <recommendedName>
        <fullName evidence="5">Ig-like domain-containing protein</fullName>
    </recommendedName>
</protein>
<evidence type="ECO:0000313" key="7">
    <source>
        <dbReference type="Proteomes" id="UP000092124"/>
    </source>
</evidence>
<keyword evidence="4" id="KW-0472">Membrane</keyword>
<proteinExistence type="predicted"/>
<feature type="non-terminal residue" evidence="6">
    <location>
        <position position="1"/>
    </location>
</feature>
<keyword evidence="2" id="KW-1064">Adaptive immunity</keyword>
<gene>
    <name evidence="6" type="ORF">A6R68_09822</name>
</gene>
<dbReference type="SMART" id="SM00409">
    <property type="entry name" value="IG"/>
    <property type="match status" value="2"/>
</dbReference>
<keyword evidence="7" id="KW-1185">Reference proteome</keyword>
<dbReference type="GO" id="GO:0005576">
    <property type="term" value="C:extracellular region"/>
    <property type="evidence" value="ECO:0007669"/>
    <property type="project" value="UniProtKB-ARBA"/>
</dbReference>
<reference evidence="6 7" key="1">
    <citation type="submission" date="2016-06" db="EMBL/GenBank/DDBJ databases">
        <title>The Draft Genome Sequence and Annotation of the Desert Woodrat Neotoma lepida.</title>
        <authorList>
            <person name="Campbell M."/>
            <person name="Oakeson K.F."/>
            <person name="Yandell M."/>
            <person name="Halpert J.R."/>
            <person name="Dearing D."/>
        </authorList>
    </citation>
    <scope>NUCLEOTIDE SEQUENCE [LARGE SCALE GENOMIC DNA]</scope>
    <source>
        <strain evidence="6">417</strain>
        <tissue evidence="6">Liver</tissue>
    </source>
</reference>
<comment type="caution">
    <text evidence="6">The sequence shown here is derived from an EMBL/GenBank/DDBJ whole genome shotgun (WGS) entry which is preliminary data.</text>
</comment>
<dbReference type="OrthoDB" id="8694217at2759"/>
<dbReference type="PROSITE" id="PS50835">
    <property type="entry name" value="IG_LIKE"/>
    <property type="match status" value="1"/>
</dbReference>
<evidence type="ECO:0000256" key="2">
    <source>
        <dbReference type="ARBA" id="ARBA00023130"/>
    </source>
</evidence>
<dbReference type="InterPro" id="IPR013106">
    <property type="entry name" value="Ig_V-set"/>
</dbReference>
<organism evidence="6 7">
    <name type="scientific">Neotoma lepida</name>
    <name type="common">Desert woodrat</name>
    <dbReference type="NCBI Taxonomy" id="56216"/>
    <lineage>
        <taxon>Eukaryota</taxon>
        <taxon>Metazoa</taxon>
        <taxon>Chordata</taxon>
        <taxon>Craniata</taxon>
        <taxon>Vertebrata</taxon>
        <taxon>Euteleostomi</taxon>
        <taxon>Mammalia</taxon>
        <taxon>Eutheria</taxon>
        <taxon>Euarchontoglires</taxon>
        <taxon>Glires</taxon>
        <taxon>Rodentia</taxon>
        <taxon>Myomorpha</taxon>
        <taxon>Muroidea</taxon>
        <taxon>Cricetidae</taxon>
        <taxon>Neotominae</taxon>
        <taxon>Neotoma</taxon>
    </lineage>
</organism>
<dbReference type="InterPro" id="IPR050199">
    <property type="entry name" value="IgHV"/>
</dbReference>
<keyword evidence="4" id="KW-0812">Transmembrane</keyword>
<evidence type="ECO:0000256" key="3">
    <source>
        <dbReference type="ARBA" id="ARBA00043265"/>
    </source>
</evidence>
<evidence type="ECO:0000259" key="5">
    <source>
        <dbReference type="PROSITE" id="PS50835"/>
    </source>
</evidence>